<organism evidence="1 2">
    <name type="scientific">Cetraspora pellucida</name>
    <dbReference type="NCBI Taxonomy" id="1433469"/>
    <lineage>
        <taxon>Eukaryota</taxon>
        <taxon>Fungi</taxon>
        <taxon>Fungi incertae sedis</taxon>
        <taxon>Mucoromycota</taxon>
        <taxon>Glomeromycotina</taxon>
        <taxon>Glomeromycetes</taxon>
        <taxon>Diversisporales</taxon>
        <taxon>Gigasporaceae</taxon>
        <taxon>Cetraspora</taxon>
    </lineage>
</organism>
<feature type="non-terminal residue" evidence="1">
    <location>
        <position position="197"/>
    </location>
</feature>
<dbReference type="Proteomes" id="UP000789366">
    <property type="component" value="Unassembled WGS sequence"/>
</dbReference>
<name>A0ACA9M9W3_9GLOM</name>
<evidence type="ECO:0000313" key="2">
    <source>
        <dbReference type="Proteomes" id="UP000789366"/>
    </source>
</evidence>
<sequence length="197" mass="22834">MVSFSCDQCADVIKKPKLDQHRIKCPVTTFTCIDCSKTFVGTSYKSHTSCISEAEKYQKGTFKDKKKHDQDKSKLSQEKEKIPSEEQQKPKNKKKRKGSDILKRKRKTNKIIKGQNHLNLFHYVNKLLKKYNDGITKATYGYNVNLNKVAVLFDEMSIVNRDTYSFTEEWSMQWINLLCFQLSINPIHDGELSAEIG</sequence>
<keyword evidence="2" id="KW-1185">Reference proteome</keyword>
<comment type="caution">
    <text evidence="1">The sequence shown here is derived from an EMBL/GenBank/DDBJ whole genome shotgun (WGS) entry which is preliminary data.</text>
</comment>
<proteinExistence type="predicted"/>
<protein>
    <submittedName>
        <fullName evidence="1">13640_t:CDS:1</fullName>
    </submittedName>
</protein>
<reference evidence="1" key="1">
    <citation type="submission" date="2021-06" db="EMBL/GenBank/DDBJ databases">
        <authorList>
            <person name="Kallberg Y."/>
            <person name="Tangrot J."/>
            <person name="Rosling A."/>
        </authorList>
    </citation>
    <scope>NUCLEOTIDE SEQUENCE</scope>
    <source>
        <strain evidence="1">28 12/20/2015</strain>
    </source>
</reference>
<gene>
    <name evidence="1" type="ORF">SPELUC_LOCUS6087</name>
</gene>
<dbReference type="EMBL" id="CAJVPW010006824">
    <property type="protein sequence ID" value="CAG8573598.1"/>
    <property type="molecule type" value="Genomic_DNA"/>
</dbReference>
<accession>A0ACA9M9W3</accession>
<evidence type="ECO:0000313" key="1">
    <source>
        <dbReference type="EMBL" id="CAG8573598.1"/>
    </source>
</evidence>